<name>A0ABZ2CQZ9_9CAUD</name>
<evidence type="ECO:0000313" key="13">
    <source>
        <dbReference type="Proteomes" id="UP001333037"/>
    </source>
</evidence>
<evidence type="ECO:0000256" key="6">
    <source>
        <dbReference type="ARBA" id="ARBA00022705"/>
    </source>
</evidence>
<evidence type="ECO:0000256" key="3">
    <source>
        <dbReference type="ARBA" id="ARBA00015749"/>
    </source>
</evidence>
<keyword evidence="6" id="KW-0235">DNA replication</keyword>
<keyword evidence="13" id="KW-1185">Reference proteome</keyword>
<dbReference type="InterPro" id="IPR019760">
    <property type="entry name" value="DNA-dir_DNA_pol_A_CS"/>
</dbReference>
<comment type="catalytic activity">
    <reaction evidence="10">
        <text>DNA(n) + a 2'-deoxyribonucleoside 5'-triphosphate = DNA(n+1) + diphosphate</text>
        <dbReference type="Rhea" id="RHEA:22508"/>
        <dbReference type="Rhea" id="RHEA-COMP:17339"/>
        <dbReference type="Rhea" id="RHEA-COMP:17340"/>
        <dbReference type="ChEBI" id="CHEBI:33019"/>
        <dbReference type="ChEBI" id="CHEBI:61560"/>
        <dbReference type="ChEBI" id="CHEBI:173112"/>
        <dbReference type="EC" id="2.7.7.7"/>
    </reaction>
</comment>
<dbReference type="Pfam" id="PF00476">
    <property type="entry name" value="DNA_pol_A"/>
    <property type="match status" value="1"/>
</dbReference>
<evidence type="ECO:0000313" key="12">
    <source>
        <dbReference type="EMBL" id="WVX92099.1"/>
    </source>
</evidence>
<dbReference type="Gene3D" id="3.30.70.370">
    <property type="match status" value="2"/>
</dbReference>
<keyword evidence="5" id="KW-0548">Nucleotidyltransferase</keyword>
<comment type="similarity">
    <text evidence="1">Belongs to the DNA polymerase type-A family.</text>
</comment>
<dbReference type="InterPro" id="IPR012337">
    <property type="entry name" value="RNaseH-like_sf"/>
</dbReference>
<evidence type="ECO:0000256" key="9">
    <source>
        <dbReference type="ARBA" id="ARBA00023125"/>
    </source>
</evidence>
<evidence type="ECO:0000256" key="7">
    <source>
        <dbReference type="ARBA" id="ARBA00022932"/>
    </source>
</evidence>
<dbReference type="SMART" id="SM00482">
    <property type="entry name" value="POLAc"/>
    <property type="match status" value="1"/>
</dbReference>
<dbReference type="Gene3D" id="3.30.420.10">
    <property type="entry name" value="Ribonuclease H-like superfamily/Ribonuclease H"/>
    <property type="match status" value="1"/>
</dbReference>
<evidence type="ECO:0000259" key="11">
    <source>
        <dbReference type="SMART" id="SM00482"/>
    </source>
</evidence>
<evidence type="ECO:0000256" key="5">
    <source>
        <dbReference type="ARBA" id="ARBA00022695"/>
    </source>
</evidence>
<dbReference type="InterPro" id="IPR001098">
    <property type="entry name" value="DNA-dir_DNA_pol_A_palm_dom"/>
</dbReference>
<keyword evidence="9" id="KW-0238">DNA-binding</keyword>
<dbReference type="SUPFAM" id="SSF56672">
    <property type="entry name" value="DNA/RNA polymerases"/>
    <property type="match status" value="1"/>
</dbReference>
<evidence type="ECO:0000256" key="10">
    <source>
        <dbReference type="ARBA" id="ARBA00049244"/>
    </source>
</evidence>
<keyword evidence="8" id="KW-1194">Viral DNA replication</keyword>
<reference evidence="12 13" key="1">
    <citation type="submission" date="2024-01" db="EMBL/GenBank/DDBJ databases">
        <authorList>
            <person name="Wang Y."/>
            <person name="Lin M."/>
        </authorList>
    </citation>
    <scope>NUCLEOTIDE SEQUENCE [LARGE SCALE GENOMIC DNA]</scope>
</reference>
<dbReference type="PRINTS" id="PR00868">
    <property type="entry name" value="DNAPOLI"/>
</dbReference>
<dbReference type="Proteomes" id="UP001333037">
    <property type="component" value="Segment"/>
</dbReference>
<protein>
    <recommendedName>
        <fullName evidence="3">DNA polymerase</fullName>
        <ecNumber evidence="2">2.7.7.7</ecNumber>
    </recommendedName>
</protein>
<keyword evidence="7" id="KW-0239">DNA-directed DNA polymerase</keyword>
<dbReference type="PROSITE" id="PS00447">
    <property type="entry name" value="DNA_POLYMERASE_A"/>
    <property type="match status" value="1"/>
</dbReference>
<dbReference type="InterPro" id="IPR002298">
    <property type="entry name" value="DNA_polymerase_A"/>
</dbReference>
<keyword evidence="4" id="KW-0808">Transferase</keyword>
<sequence>MTILVSDIETNGLLDTVSKFHCAVIIDYFTGEKKHYRPWDFEQYIADLEAAAAAGSLIAFHNGIGYDHEALRILKKSLLGSNLNLPKKCILDTLVMSRLIYSNLKDIDMGLMRSGKLAGKFVGLHTLKAWGYRLGILKGEYGEQEDAWAEFNEPMLEYCDQDVQVTVALLRKLFASSWYYPSGVGPDIPLEFGEAMALEHEAQWLMSKQERNGYAFDVEGAERLEMTLRAEREEMRLQLVATFGHWYAPKGGNALFKHPVTGAEFPSTKYPRVVYPKAGAMYNKDGKTKAKTLYFEGRPYTPVKYIEFNPASRDHIIKCLKDVCGWVPTKKTDAGNDSVDDETLKAMVEHNTFGDEMTAKIKLIREYLVNQKTLGMLADGKNAWLKKQVNGYIHGRVNPNGAGTGRATHSSPNLGQVPGCHDKKGVGVAYRGKECRELFGAHYHKDLTTGKPWIQVGVDASGLELRCLGHFMARYDDGAYIDVILNGDIHTTNQLAAGLPTRDNAKTFIYGFLYGAGNEKVGQIVGVFGEAGKKKGKELTEKFLEQTPAIAALREQLKEALVESEKWQGGTMQVKWKRKWIRGLDGRRINVRSPHSALNFLLQSAGALICKKWIVEWDKGMEAAGYKHGWDGDYCFMAWVHDEAQLACRTDEIAEAAMRIAQEAMREVGDHWNFKCILDTEGKKGKNWAECH</sequence>
<dbReference type="InterPro" id="IPR036397">
    <property type="entry name" value="RNaseH_sf"/>
</dbReference>
<evidence type="ECO:0000256" key="2">
    <source>
        <dbReference type="ARBA" id="ARBA00012417"/>
    </source>
</evidence>
<dbReference type="Gene3D" id="1.20.1060.10">
    <property type="entry name" value="Taq DNA Polymerase, Chain T, domain 4"/>
    <property type="match status" value="1"/>
</dbReference>
<proteinExistence type="inferred from homology"/>
<dbReference type="InterPro" id="IPR043502">
    <property type="entry name" value="DNA/RNA_pol_sf"/>
</dbReference>
<dbReference type="SUPFAM" id="SSF53098">
    <property type="entry name" value="Ribonuclease H-like"/>
    <property type="match status" value="1"/>
</dbReference>
<evidence type="ECO:0000256" key="4">
    <source>
        <dbReference type="ARBA" id="ARBA00022679"/>
    </source>
</evidence>
<dbReference type="PANTHER" id="PTHR10133:SF27">
    <property type="entry name" value="DNA POLYMERASE NU"/>
    <property type="match status" value="1"/>
</dbReference>
<organism evidence="12 13">
    <name type="scientific">Aeromonas phage phiA014S</name>
    <dbReference type="NCBI Taxonomy" id="3119845"/>
    <lineage>
        <taxon>Viruses</taxon>
        <taxon>Duplodnaviria</taxon>
        <taxon>Heunggongvirae</taxon>
        <taxon>Uroviricota</taxon>
        <taxon>Caudoviricetes</taxon>
        <taxon>Autographivirales</taxon>
        <taxon>Autotranscriptaviridae</taxon>
        <taxon>Studiervirinae</taxon>
        <taxon>Coryciavirus</taxon>
        <taxon>Coryciavirus A014S</taxon>
    </lineage>
</organism>
<feature type="domain" description="DNA-directed DNA polymerase family A palm" evidence="11">
    <location>
        <begin position="432"/>
        <end position="652"/>
    </location>
</feature>
<dbReference type="EC" id="2.7.7.7" evidence="2"/>
<dbReference type="EMBL" id="PP226939">
    <property type="protein sequence ID" value="WVX92099.1"/>
    <property type="molecule type" value="Genomic_DNA"/>
</dbReference>
<evidence type="ECO:0000256" key="1">
    <source>
        <dbReference type="ARBA" id="ARBA00007705"/>
    </source>
</evidence>
<dbReference type="PANTHER" id="PTHR10133">
    <property type="entry name" value="DNA POLYMERASE I"/>
    <property type="match status" value="1"/>
</dbReference>
<accession>A0ABZ2CQZ9</accession>
<evidence type="ECO:0000256" key="8">
    <source>
        <dbReference type="ARBA" id="ARBA00023109"/>
    </source>
</evidence>